<keyword evidence="1" id="KW-1133">Transmembrane helix</keyword>
<dbReference type="CDD" id="cd06083">
    <property type="entry name" value="KOW_Spt5_3"/>
    <property type="match status" value="1"/>
</dbReference>
<evidence type="ECO:0000313" key="3">
    <source>
        <dbReference type="EMBL" id="KAK1371606.1"/>
    </source>
</evidence>
<protein>
    <recommendedName>
        <fullName evidence="2">KOW domain-containing protein</fullName>
    </recommendedName>
</protein>
<dbReference type="InterPro" id="IPR008991">
    <property type="entry name" value="Translation_prot_SH3-like_sf"/>
</dbReference>
<evidence type="ECO:0000256" key="1">
    <source>
        <dbReference type="SAM" id="Phobius"/>
    </source>
</evidence>
<dbReference type="PANTHER" id="PTHR11125:SF7">
    <property type="entry name" value="TRANSCRIPTION ELONGATION FACTOR SPT5"/>
    <property type="match status" value="1"/>
</dbReference>
<dbReference type="InterPro" id="IPR014722">
    <property type="entry name" value="Rib_uL2_dom2"/>
</dbReference>
<dbReference type="GO" id="GO:0032044">
    <property type="term" value="C:DSIF complex"/>
    <property type="evidence" value="ECO:0007669"/>
    <property type="project" value="TreeGrafter"/>
</dbReference>
<dbReference type="InterPro" id="IPR041976">
    <property type="entry name" value="KOW_Spt5_3"/>
</dbReference>
<feature type="transmembrane region" description="Helical" evidence="1">
    <location>
        <begin position="380"/>
        <end position="407"/>
    </location>
</feature>
<proteinExistence type="predicted"/>
<reference evidence="3" key="1">
    <citation type="submission" date="2023-02" db="EMBL/GenBank/DDBJ databases">
        <title>Genome of toxic invasive species Heracleum sosnowskyi carries increased number of genes despite the absence of recent whole-genome duplications.</title>
        <authorList>
            <person name="Schelkunov M."/>
            <person name="Shtratnikova V."/>
            <person name="Makarenko M."/>
            <person name="Klepikova A."/>
            <person name="Omelchenko D."/>
            <person name="Novikova G."/>
            <person name="Obukhova E."/>
            <person name="Bogdanov V."/>
            <person name="Penin A."/>
            <person name="Logacheva M."/>
        </authorList>
    </citation>
    <scope>NUCLEOTIDE SEQUENCE</scope>
    <source>
        <strain evidence="3">Hsosn_3</strain>
        <tissue evidence="3">Leaf</tissue>
    </source>
</reference>
<evidence type="ECO:0000313" key="4">
    <source>
        <dbReference type="Proteomes" id="UP001237642"/>
    </source>
</evidence>
<dbReference type="Pfam" id="PF23284">
    <property type="entry name" value="KOW2_Spt5"/>
    <property type="match status" value="1"/>
</dbReference>
<dbReference type="Pfam" id="PF23042">
    <property type="entry name" value="KOW1_SPT5"/>
    <property type="match status" value="1"/>
</dbReference>
<reference evidence="3" key="2">
    <citation type="submission" date="2023-05" db="EMBL/GenBank/DDBJ databases">
        <authorList>
            <person name="Schelkunov M.I."/>
        </authorList>
    </citation>
    <scope>NUCLEOTIDE SEQUENCE</scope>
    <source>
        <strain evidence="3">Hsosn_3</strain>
        <tissue evidence="3">Leaf</tissue>
    </source>
</reference>
<organism evidence="3 4">
    <name type="scientific">Heracleum sosnowskyi</name>
    <dbReference type="NCBI Taxonomy" id="360622"/>
    <lineage>
        <taxon>Eukaryota</taxon>
        <taxon>Viridiplantae</taxon>
        <taxon>Streptophyta</taxon>
        <taxon>Embryophyta</taxon>
        <taxon>Tracheophyta</taxon>
        <taxon>Spermatophyta</taxon>
        <taxon>Magnoliopsida</taxon>
        <taxon>eudicotyledons</taxon>
        <taxon>Gunneridae</taxon>
        <taxon>Pentapetalae</taxon>
        <taxon>asterids</taxon>
        <taxon>campanulids</taxon>
        <taxon>Apiales</taxon>
        <taxon>Apiaceae</taxon>
        <taxon>Apioideae</taxon>
        <taxon>apioid superclade</taxon>
        <taxon>Tordylieae</taxon>
        <taxon>Tordyliinae</taxon>
        <taxon>Heracleum</taxon>
    </lineage>
</organism>
<dbReference type="GO" id="GO:0006357">
    <property type="term" value="P:regulation of transcription by RNA polymerase II"/>
    <property type="evidence" value="ECO:0007669"/>
    <property type="project" value="InterPro"/>
</dbReference>
<name>A0AAD8HRM0_9APIA</name>
<accession>A0AAD8HRM0</accession>
<dbReference type="InterPro" id="IPR039659">
    <property type="entry name" value="SPT5"/>
</dbReference>
<dbReference type="Pfam" id="PF23037">
    <property type="entry name" value="KOWx_SPT5"/>
    <property type="match status" value="1"/>
</dbReference>
<dbReference type="PANTHER" id="PTHR11125">
    <property type="entry name" value="SUPPRESSOR OF TY 5"/>
    <property type="match status" value="1"/>
</dbReference>
<dbReference type="Gene3D" id="2.30.30.30">
    <property type="match status" value="2"/>
</dbReference>
<dbReference type="EMBL" id="JAUIZM010000008">
    <property type="protein sequence ID" value="KAK1371606.1"/>
    <property type="molecule type" value="Genomic_DNA"/>
</dbReference>
<gene>
    <name evidence="3" type="ORF">POM88_037698</name>
</gene>
<dbReference type="InterPro" id="IPR057936">
    <property type="entry name" value="KOWx_Spt5"/>
</dbReference>
<evidence type="ECO:0000259" key="2">
    <source>
        <dbReference type="SMART" id="SM00739"/>
    </source>
</evidence>
<comment type="caution">
    <text evidence="3">The sequence shown here is derived from an EMBL/GenBank/DDBJ whole genome shotgun (WGS) entry which is preliminary data.</text>
</comment>
<dbReference type="GO" id="GO:0003729">
    <property type="term" value="F:mRNA binding"/>
    <property type="evidence" value="ECO:0007669"/>
    <property type="project" value="TreeGrafter"/>
</dbReference>
<dbReference type="Proteomes" id="UP001237642">
    <property type="component" value="Unassembled WGS sequence"/>
</dbReference>
<keyword evidence="1" id="KW-0472">Membrane</keyword>
<dbReference type="SUPFAM" id="SSF50104">
    <property type="entry name" value="Translation proteins SH3-like domain"/>
    <property type="match status" value="1"/>
</dbReference>
<feature type="transmembrane region" description="Helical" evidence="1">
    <location>
        <begin position="414"/>
        <end position="432"/>
    </location>
</feature>
<dbReference type="InterPro" id="IPR041975">
    <property type="entry name" value="KOW_Spt5_2"/>
</dbReference>
<keyword evidence="4" id="KW-1185">Reference proteome</keyword>
<dbReference type="AlphaFoldDB" id="A0AAD8HRM0"/>
<keyword evidence="1" id="KW-0812">Transmembrane</keyword>
<dbReference type="SMART" id="SM00739">
    <property type="entry name" value="KOW"/>
    <property type="match status" value="2"/>
</dbReference>
<dbReference type="InterPro" id="IPR005824">
    <property type="entry name" value="KOW"/>
</dbReference>
<dbReference type="InterPro" id="IPR041973">
    <property type="entry name" value="KOW_Spt5_1"/>
</dbReference>
<feature type="domain" description="KOW" evidence="2">
    <location>
        <begin position="110"/>
        <end position="137"/>
    </location>
</feature>
<dbReference type="GO" id="GO:0006368">
    <property type="term" value="P:transcription elongation by RNA polymerase II"/>
    <property type="evidence" value="ECO:0007669"/>
    <property type="project" value="TreeGrafter"/>
</dbReference>
<sequence length="438" mass="48085">MFKDGFLYKAVSIKSTTTQSIQPSFDELEKFWQPDENGDDVDDMASLSALFANRKKGHFMKSDRVIIVKGNLKNLKGLVEKLEEETVFMKPFDDGLQKTLAVIEKELCKCFEPGNHVKVVSGASEGATGMVVTVKRHLVNVVSDTTKEVIQVFSDLVVEMGLDNMSFGVIIRVENETFQTLAWYGQFVVRILLLNEVISFGKQIENVSRDRVKKIGECFISMVVKRQLENVGKASGIVPKKRPALANITNQRNGPLSNSTISSRLVGVVGIPAGGGLGFSGSGVLTFWPQLHGTELLCPVLLISCKAKANIQGCIVVRGNCWMLYQMGHWFKILVELGYRFGSGVAVSGIRISVQLVCSVAFRTILYSDHLGQRFEYDGAAVVLCLLASNLALCLVALMLVLIAVSVSKGLRTVFSFCSRCGIVSWFLLFGFSGKLDV</sequence>
<dbReference type="GO" id="GO:0032784">
    <property type="term" value="P:regulation of DNA-templated transcription elongation"/>
    <property type="evidence" value="ECO:0007669"/>
    <property type="project" value="InterPro"/>
</dbReference>
<feature type="domain" description="KOW" evidence="2">
    <location>
        <begin position="58"/>
        <end position="85"/>
    </location>
</feature>